<dbReference type="EMBL" id="RBWX01000014">
    <property type="protein sequence ID" value="RKS84361.1"/>
    <property type="molecule type" value="Genomic_DNA"/>
</dbReference>
<dbReference type="Proteomes" id="UP000276029">
    <property type="component" value="Unassembled WGS sequence"/>
</dbReference>
<gene>
    <name evidence="3" type="ORF">DFR51_3699</name>
    <name evidence="2" type="ORF">SmB9_07600</name>
</gene>
<name>A0AAD1FZQ7_SPHMI</name>
<evidence type="ECO:0000313" key="4">
    <source>
        <dbReference type="Proteomes" id="UP000275727"/>
    </source>
</evidence>
<evidence type="ECO:0000313" key="3">
    <source>
        <dbReference type="EMBL" id="RKS84361.1"/>
    </source>
</evidence>
<proteinExistence type="predicted"/>
<dbReference type="EMBL" id="AP018711">
    <property type="protein sequence ID" value="BBE33102.1"/>
    <property type="molecule type" value="Genomic_DNA"/>
</dbReference>
<evidence type="ECO:0000313" key="2">
    <source>
        <dbReference type="EMBL" id="BBE33102.1"/>
    </source>
</evidence>
<feature type="compositionally biased region" description="Basic and acidic residues" evidence="1">
    <location>
        <begin position="8"/>
        <end position="18"/>
    </location>
</feature>
<keyword evidence="5" id="KW-1185">Reference proteome</keyword>
<protein>
    <submittedName>
        <fullName evidence="2">Uncharacterized protein</fullName>
    </submittedName>
</protein>
<accession>A0AAD1FZQ7</accession>
<sequence length="71" mass="7626">MGAVSAEVESKMAEKDNGSTHGRGASSPSAQCPELQNTDLQDLLKELERPLDQSVVDRGLLRLATFVSGRQ</sequence>
<dbReference type="Proteomes" id="UP000275727">
    <property type="component" value="Chromosome"/>
</dbReference>
<reference evidence="3 5" key="2">
    <citation type="submission" date="2018-10" db="EMBL/GenBank/DDBJ databases">
        <title>Genomic Encyclopedia of Type Strains, Phase IV (KMG-IV): sequencing the most valuable type-strain genomes for metagenomic binning, comparative biology and taxonomic classification.</title>
        <authorList>
            <person name="Goeker M."/>
        </authorList>
    </citation>
    <scope>NUCLEOTIDE SEQUENCE [LARGE SCALE GENOMIC DNA]</scope>
    <source>
        <strain evidence="3 5">DSM 19791</strain>
    </source>
</reference>
<organism evidence="2 4">
    <name type="scientific">Sphingosinicella microcystinivorans</name>
    <dbReference type="NCBI Taxonomy" id="335406"/>
    <lineage>
        <taxon>Bacteria</taxon>
        <taxon>Pseudomonadati</taxon>
        <taxon>Pseudomonadota</taxon>
        <taxon>Alphaproteobacteria</taxon>
        <taxon>Sphingomonadales</taxon>
        <taxon>Sphingosinicellaceae</taxon>
        <taxon>Sphingosinicella</taxon>
    </lineage>
</organism>
<reference evidence="2 4" key="1">
    <citation type="submission" date="2018-06" db="EMBL/GenBank/DDBJ databases">
        <title>Complete Genome Sequence of the Microcystin-Degrading Bacterium Sphingosinicella microcystinivorans Strain B-9.</title>
        <authorList>
            <person name="Jin H."/>
            <person name="Nishizawa T."/>
            <person name="Guo Y."/>
            <person name="Nishizawa A."/>
            <person name="Park H."/>
            <person name="Kato H."/>
            <person name="Tsuji K."/>
            <person name="Harada K."/>
        </authorList>
    </citation>
    <scope>NUCLEOTIDE SEQUENCE [LARGE SCALE GENOMIC DNA]</scope>
    <source>
        <strain evidence="2 4">B9</strain>
    </source>
</reference>
<feature type="region of interest" description="Disordered" evidence="1">
    <location>
        <begin position="1"/>
        <end position="37"/>
    </location>
</feature>
<evidence type="ECO:0000256" key="1">
    <source>
        <dbReference type="SAM" id="MobiDB-lite"/>
    </source>
</evidence>
<dbReference type="AlphaFoldDB" id="A0AAD1FZQ7"/>
<evidence type="ECO:0000313" key="5">
    <source>
        <dbReference type="Proteomes" id="UP000276029"/>
    </source>
</evidence>
<dbReference type="KEGG" id="smic:SmB9_07600"/>
<feature type="compositionally biased region" description="Polar residues" evidence="1">
    <location>
        <begin position="26"/>
        <end position="37"/>
    </location>
</feature>